<comment type="caution">
    <text evidence="6">The sequence shown here is derived from an EMBL/GenBank/DDBJ whole genome shotgun (WGS) entry which is preliminary data.</text>
</comment>
<dbReference type="InterPro" id="IPR011009">
    <property type="entry name" value="Kinase-like_dom_sf"/>
</dbReference>
<evidence type="ECO:0000256" key="3">
    <source>
        <dbReference type="ARBA" id="ARBA00022777"/>
    </source>
</evidence>
<keyword evidence="3" id="KW-0418">Kinase</keyword>
<dbReference type="InterPro" id="IPR000719">
    <property type="entry name" value="Prot_kinase_dom"/>
</dbReference>
<gene>
    <name evidence="6" type="ORF">VTL71DRAFT_9481</name>
</gene>
<evidence type="ECO:0000313" key="7">
    <source>
        <dbReference type="Proteomes" id="UP001595075"/>
    </source>
</evidence>
<organism evidence="6 7">
    <name type="scientific">Oculimacula yallundae</name>
    <dbReference type="NCBI Taxonomy" id="86028"/>
    <lineage>
        <taxon>Eukaryota</taxon>
        <taxon>Fungi</taxon>
        <taxon>Dikarya</taxon>
        <taxon>Ascomycota</taxon>
        <taxon>Pezizomycotina</taxon>
        <taxon>Leotiomycetes</taxon>
        <taxon>Helotiales</taxon>
        <taxon>Ploettnerulaceae</taxon>
        <taxon>Oculimacula</taxon>
    </lineage>
</organism>
<keyword evidence="4" id="KW-0067">ATP-binding</keyword>
<dbReference type="Pfam" id="PF00069">
    <property type="entry name" value="Pkinase"/>
    <property type="match status" value="1"/>
</dbReference>
<dbReference type="PROSITE" id="PS00108">
    <property type="entry name" value="PROTEIN_KINASE_ST"/>
    <property type="match status" value="1"/>
</dbReference>
<dbReference type="SMART" id="SM00220">
    <property type="entry name" value="S_TKc"/>
    <property type="match status" value="1"/>
</dbReference>
<keyword evidence="7" id="KW-1185">Reference proteome</keyword>
<dbReference type="Gene3D" id="1.10.510.10">
    <property type="entry name" value="Transferase(Phosphotransferase) domain 1"/>
    <property type="match status" value="1"/>
</dbReference>
<evidence type="ECO:0000259" key="5">
    <source>
        <dbReference type="PROSITE" id="PS50011"/>
    </source>
</evidence>
<dbReference type="PANTHER" id="PTHR44329">
    <property type="entry name" value="SERINE/THREONINE-PROTEIN KINASE TNNI3K-RELATED"/>
    <property type="match status" value="1"/>
</dbReference>
<dbReference type="InterPro" id="IPR051681">
    <property type="entry name" value="Ser/Thr_Kinases-Pseudokinases"/>
</dbReference>
<proteinExistence type="predicted"/>
<evidence type="ECO:0000256" key="1">
    <source>
        <dbReference type="ARBA" id="ARBA00022679"/>
    </source>
</evidence>
<dbReference type="InterPro" id="IPR008271">
    <property type="entry name" value="Ser/Thr_kinase_AS"/>
</dbReference>
<dbReference type="EMBL" id="JAZHXI010000022">
    <property type="protein sequence ID" value="KAL2060450.1"/>
    <property type="molecule type" value="Genomic_DNA"/>
</dbReference>
<sequence>MSHFESESTAAADRSEYQLTPIRVSLGRKENEEDSGAVTPKKHDLLLFMSLIVVSFGSMTIEYSCLNILLDVDTFDLPDPAAVKFSSVAITNGERVFGRRRVNLLLDNAKPPELVALKTPIMTRDTKSPRNQRMLSSMATKLEILRHKFLRDCENIVDILGVSWQRLDASDLIVPVFILECAKLGDLEQFVEDQKVFSLSDMMQLCIGIAAGVNALHEIGVVHCDLKSSNILVFKHESRSFIPKIADFGSSLLLSGAESSASERFSPRGTTFFRHRNGSLSRVDRLDL</sequence>
<dbReference type="SUPFAM" id="SSF56112">
    <property type="entry name" value="Protein kinase-like (PK-like)"/>
    <property type="match status" value="1"/>
</dbReference>
<keyword evidence="2" id="KW-0547">Nucleotide-binding</keyword>
<evidence type="ECO:0000256" key="2">
    <source>
        <dbReference type="ARBA" id="ARBA00022741"/>
    </source>
</evidence>
<keyword evidence="1" id="KW-0808">Transferase</keyword>
<evidence type="ECO:0000256" key="4">
    <source>
        <dbReference type="ARBA" id="ARBA00022840"/>
    </source>
</evidence>
<accession>A0ABR4BS69</accession>
<name>A0ABR4BS69_9HELO</name>
<feature type="domain" description="Protein kinase" evidence="5">
    <location>
        <begin position="86"/>
        <end position="288"/>
    </location>
</feature>
<dbReference type="PANTHER" id="PTHR44329:SF288">
    <property type="entry name" value="MITOGEN-ACTIVATED PROTEIN KINASE KINASE KINASE 20"/>
    <property type="match status" value="1"/>
</dbReference>
<dbReference type="PROSITE" id="PS50011">
    <property type="entry name" value="PROTEIN_KINASE_DOM"/>
    <property type="match status" value="1"/>
</dbReference>
<protein>
    <recommendedName>
        <fullName evidence="5">Protein kinase domain-containing protein</fullName>
    </recommendedName>
</protein>
<reference evidence="6 7" key="1">
    <citation type="journal article" date="2024" name="Commun. Biol.">
        <title>Comparative genomic analysis of thermophilic fungi reveals convergent evolutionary adaptations and gene losses.</title>
        <authorList>
            <person name="Steindorff A.S."/>
            <person name="Aguilar-Pontes M.V."/>
            <person name="Robinson A.J."/>
            <person name="Andreopoulos B."/>
            <person name="LaButti K."/>
            <person name="Kuo A."/>
            <person name="Mondo S."/>
            <person name="Riley R."/>
            <person name="Otillar R."/>
            <person name="Haridas S."/>
            <person name="Lipzen A."/>
            <person name="Grimwood J."/>
            <person name="Schmutz J."/>
            <person name="Clum A."/>
            <person name="Reid I.D."/>
            <person name="Moisan M.C."/>
            <person name="Butler G."/>
            <person name="Nguyen T.T.M."/>
            <person name="Dewar K."/>
            <person name="Conant G."/>
            <person name="Drula E."/>
            <person name="Henrissat B."/>
            <person name="Hansel C."/>
            <person name="Singer S."/>
            <person name="Hutchinson M.I."/>
            <person name="de Vries R.P."/>
            <person name="Natvig D.O."/>
            <person name="Powell A.J."/>
            <person name="Tsang A."/>
            <person name="Grigoriev I.V."/>
        </authorList>
    </citation>
    <scope>NUCLEOTIDE SEQUENCE [LARGE SCALE GENOMIC DNA]</scope>
    <source>
        <strain evidence="6 7">CBS 494.80</strain>
    </source>
</reference>
<evidence type="ECO:0000313" key="6">
    <source>
        <dbReference type="EMBL" id="KAL2060450.1"/>
    </source>
</evidence>
<dbReference type="Proteomes" id="UP001595075">
    <property type="component" value="Unassembled WGS sequence"/>
</dbReference>